<evidence type="ECO:0000256" key="1">
    <source>
        <dbReference type="SAM" id="MobiDB-lite"/>
    </source>
</evidence>
<evidence type="ECO:0000313" key="2">
    <source>
        <dbReference type="EMBL" id="KAK6631344.1"/>
    </source>
</evidence>
<feature type="compositionally biased region" description="Polar residues" evidence="1">
    <location>
        <begin position="130"/>
        <end position="148"/>
    </location>
</feature>
<comment type="caution">
    <text evidence="2">The sequence shown here is derived from an EMBL/GenBank/DDBJ whole genome shotgun (WGS) entry which is preliminary data.</text>
</comment>
<sequence length="219" mass="25598">MSSEIPREAAANESGSKGSLILAQRKCTETSLKEEGSRKGKMKALPPPSLSNCHEKRKSRNRKRHYYNSRDGTETKKKSFMKQQHEDYRKEVSYGRYCQTLALLRYRPSQQKHGRSRTILLKKPKKPNMPTYQGRNSTVPYSSSTSNTENRDKAQRKRKVYKHHKLMAEPPRPEKKETYSRRHSPELRQIDMRGTDLHNMTQMLTGHGHLNDLLYKVNK</sequence>
<accession>A0ABR1AYB1</accession>
<feature type="region of interest" description="Disordered" evidence="1">
    <location>
        <begin position="1"/>
        <end position="83"/>
    </location>
</feature>
<protein>
    <submittedName>
        <fullName evidence="2">Uncharacterized protein</fullName>
    </submittedName>
</protein>
<evidence type="ECO:0000313" key="3">
    <source>
        <dbReference type="Proteomes" id="UP001359485"/>
    </source>
</evidence>
<organism evidence="2 3">
    <name type="scientific">Polyplax serrata</name>
    <name type="common">Common mouse louse</name>
    <dbReference type="NCBI Taxonomy" id="468196"/>
    <lineage>
        <taxon>Eukaryota</taxon>
        <taxon>Metazoa</taxon>
        <taxon>Ecdysozoa</taxon>
        <taxon>Arthropoda</taxon>
        <taxon>Hexapoda</taxon>
        <taxon>Insecta</taxon>
        <taxon>Pterygota</taxon>
        <taxon>Neoptera</taxon>
        <taxon>Paraneoptera</taxon>
        <taxon>Psocodea</taxon>
        <taxon>Troctomorpha</taxon>
        <taxon>Phthiraptera</taxon>
        <taxon>Anoplura</taxon>
        <taxon>Polyplacidae</taxon>
        <taxon>Polyplax</taxon>
    </lineage>
</organism>
<reference evidence="2 3" key="1">
    <citation type="submission" date="2023-09" db="EMBL/GenBank/DDBJ databases">
        <title>Genomes of two closely related lineages of the louse Polyplax serrata with different host specificities.</title>
        <authorList>
            <person name="Martinu J."/>
            <person name="Tarabai H."/>
            <person name="Stefka J."/>
            <person name="Hypsa V."/>
        </authorList>
    </citation>
    <scope>NUCLEOTIDE SEQUENCE [LARGE SCALE GENOMIC DNA]</scope>
    <source>
        <strain evidence="2">98ZLc_SE</strain>
    </source>
</reference>
<feature type="compositionally biased region" description="Basic residues" evidence="1">
    <location>
        <begin position="55"/>
        <end position="67"/>
    </location>
</feature>
<name>A0ABR1AYB1_POLSC</name>
<feature type="region of interest" description="Disordered" evidence="1">
    <location>
        <begin position="124"/>
        <end position="157"/>
    </location>
</feature>
<feature type="compositionally biased region" description="Basic and acidic residues" evidence="1">
    <location>
        <begin position="26"/>
        <end position="38"/>
    </location>
</feature>
<dbReference type="Proteomes" id="UP001359485">
    <property type="component" value="Unassembled WGS sequence"/>
</dbReference>
<keyword evidence="3" id="KW-1185">Reference proteome</keyword>
<feature type="compositionally biased region" description="Basic and acidic residues" evidence="1">
    <location>
        <begin position="71"/>
        <end position="83"/>
    </location>
</feature>
<proteinExistence type="predicted"/>
<gene>
    <name evidence="2" type="ORF">RUM44_005870</name>
</gene>
<dbReference type="EMBL" id="JAWJWF010000006">
    <property type="protein sequence ID" value="KAK6631344.1"/>
    <property type="molecule type" value="Genomic_DNA"/>
</dbReference>